<dbReference type="Pfam" id="PF03031">
    <property type="entry name" value="NIF"/>
    <property type="match status" value="1"/>
</dbReference>
<dbReference type="GO" id="GO:0005744">
    <property type="term" value="C:TIM23 mitochondrial import inner membrane translocase complex"/>
    <property type="evidence" value="ECO:0007669"/>
    <property type="project" value="UniProtKB-UniRule"/>
</dbReference>
<name>A0A815BG65_9BILA</name>
<keyword evidence="1" id="KW-0472">Membrane</keyword>
<gene>
    <name evidence="4" type="ORF">JXQ802_LOCUS43332</name>
    <name evidence="3" type="ORF">PYM288_LOCUS28182</name>
</gene>
<reference evidence="3" key="1">
    <citation type="submission" date="2021-02" db="EMBL/GenBank/DDBJ databases">
        <authorList>
            <person name="Nowell W R."/>
        </authorList>
    </citation>
    <scope>NUCLEOTIDE SEQUENCE</scope>
</reference>
<keyword evidence="1" id="KW-0809">Transit peptide</keyword>
<dbReference type="GO" id="GO:0015031">
    <property type="term" value="P:protein transport"/>
    <property type="evidence" value="ECO:0007669"/>
    <property type="project" value="UniProtKB-KW"/>
</dbReference>
<comment type="function">
    <text evidence="1">Essential component of the TIM23 complex, a complex that mediates the translocation of transit peptide-containing proteins across the mitochondrial inner membrane.</text>
</comment>
<comment type="caution">
    <text evidence="3">The sequence shown here is derived from an EMBL/GenBank/DDBJ whole genome shotgun (WGS) entry which is preliminary data.</text>
</comment>
<comment type="subunit">
    <text evidence="1">Component of the TIM23 complex.</text>
</comment>
<dbReference type="PROSITE" id="PS50969">
    <property type="entry name" value="FCP1"/>
    <property type="match status" value="1"/>
</dbReference>
<keyword evidence="1" id="KW-0813">Transport</keyword>
<dbReference type="EMBL" id="CAJNOL010003105">
    <property type="protein sequence ID" value="CAF1546783.1"/>
    <property type="molecule type" value="Genomic_DNA"/>
</dbReference>
<accession>A0A815BG65</accession>
<dbReference type="Proteomes" id="UP000663854">
    <property type="component" value="Unassembled WGS sequence"/>
</dbReference>
<dbReference type="Gene3D" id="3.40.50.1000">
    <property type="entry name" value="HAD superfamily/HAD-like"/>
    <property type="match status" value="1"/>
</dbReference>
<organism evidence="3 5">
    <name type="scientific">Rotaria sordida</name>
    <dbReference type="NCBI Taxonomy" id="392033"/>
    <lineage>
        <taxon>Eukaryota</taxon>
        <taxon>Metazoa</taxon>
        <taxon>Spiralia</taxon>
        <taxon>Gnathifera</taxon>
        <taxon>Rotifera</taxon>
        <taxon>Eurotatoria</taxon>
        <taxon>Bdelloidea</taxon>
        <taxon>Philodinida</taxon>
        <taxon>Philodinidae</taxon>
        <taxon>Rotaria</taxon>
    </lineage>
</organism>
<keyword evidence="6" id="KW-1185">Reference proteome</keyword>
<dbReference type="InterPro" id="IPR050365">
    <property type="entry name" value="TIM50"/>
</dbReference>
<keyword evidence="1" id="KW-0496">Mitochondrion</keyword>
<dbReference type="InterPro" id="IPR036412">
    <property type="entry name" value="HAD-like_sf"/>
</dbReference>
<evidence type="ECO:0000313" key="6">
    <source>
        <dbReference type="Proteomes" id="UP000663870"/>
    </source>
</evidence>
<dbReference type="InterPro" id="IPR004274">
    <property type="entry name" value="FCP1_dom"/>
</dbReference>
<comment type="subcellular location">
    <subcellularLocation>
        <location evidence="1">Mitochondrion inner membrane</location>
        <topology evidence="1">Single-pass membrane protein</topology>
    </subcellularLocation>
</comment>
<protein>
    <recommendedName>
        <fullName evidence="1">Mitochondrial import inner membrane translocase subunit TIM50</fullName>
    </recommendedName>
</protein>
<feature type="transmembrane region" description="Helical" evidence="1">
    <location>
        <begin position="187"/>
        <end position="210"/>
    </location>
</feature>
<keyword evidence="1" id="KW-0653">Protein transport</keyword>
<keyword evidence="1" id="KW-1133">Transmembrane helix</keyword>
<evidence type="ECO:0000313" key="5">
    <source>
        <dbReference type="Proteomes" id="UP000663854"/>
    </source>
</evidence>
<evidence type="ECO:0000256" key="1">
    <source>
        <dbReference type="RuleBase" id="RU365079"/>
    </source>
</evidence>
<comment type="caution">
    <text evidence="1">Lacks conserved residue(s) required for the propagation of feature annotation.</text>
</comment>
<keyword evidence="1" id="KW-0812">Transmembrane</keyword>
<dbReference type="InterPro" id="IPR023214">
    <property type="entry name" value="HAD_sf"/>
</dbReference>
<dbReference type="SMART" id="SM00577">
    <property type="entry name" value="CPDc"/>
    <property type="match status" value="1"/>
</dbReference>
<dbReference type="AlphaFoldDB" id="A0A815BG65"/>
<feature type="domain" description="FCP1 homology" evidence="2">
    <location>
        <begin position="2"/>
        <end position="232"/>
    </location>
</feature>
<evidence type="ECO:0000313" key="3">
    <source>
        <dbReference type="EMBL" id="CAF1267115.1"/>
    </source>
</evidence>
<feature type="transmembrane region" description="Helical" evidence="1">
    <location>
        <begin position="156"/>
        <end position="181"/>
    </location>
</feature>
<sequence>MVLYQRKLLILDIDGTMIFAEEKANVIDMQVEQQHHFELDDGSILVWKRPGIDEFLEWCFEHYDIGIWSASGSEYVHSVLTYIIPDHLRSKIKVITRESRAPSIVARVFIVHPVSIVARVVSVHPPVVSLGTGVVVSVVADRLGFVQTVVGSVGDLFGFVGTVVGIVVIRVFFVQTVVGIFVDRLVFVGTVIVNVVDRLVFVQTVVAIVVDRRVFTQTRVIALVDRLVSVET</sequence>
<proteinExistence type="inferred from homology"/>
<dbReference type="Proteomes" id="UP000663870">
    <property type="component" value="Unassembled WGS sequence"/>
</dbReference>
<comment type="similarity">
    <text evidence="1">Belongs to the TIM50 family.</text>
</comment>
<evidence type="ECO:0000313" key="4">
    <source>
        <dbReference type="EMBL" id="CAF1546783.1"/>
    </source>
</evidence>
<keyword evidence="1" id="KW-0811">Translocation</keyword>
<dbReference type="PANTHER" id="PTHR12210">
    <property type="entry name" value="DULLARD PROTEIN PHOSPHATASE"/>
    <property type="match status" value="1"/>
</dbReference>
<dbReference type="EMBL" id="CAJNOH010002018">
    <property type="protein sequence ID" value="CAF1267115.1"/>
    <property type="molecule type" value="Genomic_DNA"/>
</dbReference>
<dbReference type="SUPFAM" id="SSF56784">
    <property type="entry name" value="HAD-like"/>
    <property type="match status" value="1"/>
</dbReference>
<evidence type="ECO:0000259" key="2">
    <source>
        <dbReference type="PROSITE" id="PS50969"/>
    </source>
</evidence>